<dbReference type="InterPro" id="IPR011047">
    <property type="entry name" value="Quinoprotein_ADH-like_sf"/>
</dbReference>
<dbReference type="Pfam" id="PF13360">
    <property type="entry name" value="PQQ_2"/>
    <property type="match status" value="2"/>
</dbReference>
<dbReference type="EMBL" id="JAGKQQ010000001">
    <property type="protein sequence ID" value="MBP3955542.1"/>
    <property type="molecule type" value="Genomic_DNA"/>
</dbReference>
<dbReference type="RefSeq" id="WP_210653618.1">
    <property type="nucleotide sequence ID" value="NZ_JAGKQQ010000001.1"/>
</dbReference>
<proteinExistence type="predicted"/>
<comment type="caution">
    <text evidence="3">The sequence shown here is derived from an EMBL/GenBank/DDBJ whole genome shotgun (WGS) entry which is preliminary data.</text>
</comment>
<accession>A0ABS5BQ12</accession>
<dbReference type="InterPro" id="IPR015943">
    <property type="entry name" value="WD40/YVTN_repeat-like_dom_sf"/>
</dbReference>
<dbReference type="InterPro" id="IPR002372">
    <property type="entry name" value="PQQ_rpt_dom"/>
</dbReference>
<dbReference type="InterPro" id="IPR018391">
    <property type="entry name" value="PQQ_b-propeller_rpt"/>
</dbReference>
<dbReference type="PROSITE" id="PS00018">
    <property type="entry name" value="EF_HAND_1"/>
    <property type="match status" value="1"/>
</dbReference>
<dbReference type="Proteomes" id="UP000676565">
    <property type="component" value="Unassembled WGS sequence"/>
</dbReference>
<keyword evidence="1" id="KW-0732">Signal</keyword>
<dbReference type="InterPro" id="IPR018247">
    <property type="entry name" value="EF_Hand_1_Ca_BS"/>
</dbReference>
<evidence type="ECO:0000259" key="2">
    <source>
        <dbReference type="PROSITE" id="PS50222"/>
    </source>
</evidence>
<protein>
    <submittedName>
        <fullName evidence="3">PQQ-binding-like beta-propeller repeat protein</fullName>
    </submittedName>
</protein>
<dbReference type="InterPro" id="IPR002048">
    <property type="entry name" value="EF_hand_dom"/>
</dbReference>
<evidence type="ECO:0000313" key="3">
    <source>
        <dbReference type="EMBL" id="MBP3955542.1"/>
    </source>
</evidence>
<evidence type="ECO:0000313" key="4">
    <source>
        <dbReference type="Proteomes" id="UP000676565"/>
    </source>
</evidence>
<dbReference type="SMART" id="SM00564">
    <property type="entry name" value="PQQ"/>
    <property type="match status" value="3"/>
</dbReference>
<evidence type="ECO:0000256" key="1">
    <source>
        <dbReference type="SAM" id="SignalP"/>
    </source>
</evidence>
<gene>
    <name evidence="3" type="ORF">J8F10_09640</name>
</gene>
<dbReference type="SUPFAM" id="SSF50998">
    <property type="entry name" value="Quinoprotein alcohol dehydrogenase-like"/>
    <property type="match status" value="1"/>
</dbReference>
<dbReference type="PANTHER" id="PTHR34512">
    <property type="entry name" value="CELL SURFACE PROTEIN"/>
    <property type="match status" value="1"/>
</dbReference>
<reference evidence="3 4" key="1">
    <citation type="submission" date="2021-04" db="EMBL/GenBank/DDBJ databases">
        <authorList>
            <person name="Ivanova A."/>
        </authorList>
    </citation>
    <scope>NUCLEOTIDE SEQUENCE [LARGE SCALE GENOMIC DNA]</scope>
    <source>
        <strain evidence="3 4">G18</strain>
    </source>
</reference>
<keyword evidence="4" id="KW-1185">Reference proteome</keyword>
<sequence>MKKLIAVLTLGLFACASSGADPALVWPQFRGPNGSGIAEGQKPPVEFGPNKNVKWKVAVPSGFSSPIVAGDNLVLTAFEDGKLYTIAYNRATGKEVWRAEAPAKQIEPYHKTEGSPAASTPVTDGTRIVSYFGSCGLFCYNLAGKELWRHEMPTVATPFDFGTGVSPVLADGTVVLVRDENKNPKILAIDAATGTLMWVKKRESKSGFCTPVVCDTPAGKQVIVAGYGRMIGYDFKTGDEKWTVIGMPAAACATPVVVDGTLFFAGWSPGEDVKLPSFDFLLKEAGEEKLGYITREGLEKTPLKGFFDNQDFDHDGKLSRAEWDEALKIVSASKNSAFALKLGGSGDVTKSHVIWKQTKGLPYVPSGIVYQGQYVLVKDGGLVTAYETKTGKPVYEQERAVAGGRYYSSPVAANGHIYFTCLDNGAITVLKAGTDEPEVVARNPKLNERIAATPVIADNALYVRTAGFLYAFAEKK</sequence>
<feature type="domain" description="EF-hand" evidence="2">
    <location>
        <begin position="298"/>
        <end position="333"/>
    </location>
</feature>
<dbReference type="Gene3D" id="2.130.10.10">
    <property type="entry name" value="YVTN repeat-like/Quinoprotein amine dehydrogenase"/>
    <property type="match status" value="2"/>
</dbReference>
<dbReference type="PANTHER" id="PTHR34512:SF30">
    <property type="entry name" value="OUTER MEMBRANE PROTEIN ASSEMBLY FACTOR BAMB"/>
    <property type="match status" value="1"/>
</dbReference>
<dbReference type="PROSITE" id="PS51257">
    <property type="entry name" value="PROKAR_LIPOPROTEIN"/>
    <property type="match status" value="1"/>
</dbReference>
<name>A0ABS5BQ12_9BACT</name>
<dbReference type="PROSITE" id="PS50222">
    <property type="entry name" value="EF_HAND_2"/>
    <property type="match status" value="1"/>
</dbReference>
<feature type="chain" id="PRO_5045913941" evidence="1">
    <location>
        <begin position="20"/>
        <end position="476"/>
    </location>
</feature>
<organism evidence="3 4">
    <name type="scientific">Gemmata palustris</name>
    <dbReference type="NCBI Taxonomy" id="2822762"/>
    <lineage>
        <taxon>Bacteria</taxon>
        <taxon>Pseudomonadati</taxon>
        <taxon>Planctomycetota</taxon>
        <taxon>Planctomycetia</taxon>
        <taxon>Gemmatales</taxon>
        <taxon>Gemmataceae</taxon>
        <taxon>Gemmata</taxon>
    </lineage>
</organism>
<feature type="signal peptide" evidence="1">
    <location>
        <begin position="1"/>
        <end position="19"/>
    </location>
</feature>